<evidence type="ECO:0008006" key="3">
    <source>
        <dbReference type="Google" id="ProtNLM"/>
    </source>
</evidence>
<keyword evidence="2" id="KW-1185">Reference proteome</keyword>
<gene>
    <name evidence="1" type="ORF">YH65_09895</name>
</gene>
<dbReference type="Pfam" id="PF13289">
    <property type="entry name" value="SIR2_2"/>
    <property type="match status" value="1"/>
</dbReference>
<evidence type="ECO:0000313" key="2">
    <source>
        <dbReference type="Proteomes" id="UP000034444"/>
    </source>
</evidence>
<organism evidence="1 2">
    <name type="scientific">Sulfurovum lithotrophicum</name>
    <dbReference type="NCBI Taxonomy" id="206403"/>
    <lineage>
        <taxon>Bacteria</taxon>
        <taxon>Pseudomonadati</taxon>
        <taxon>Campylobacterota</taxon>
        <taxon>Epsilonproteobacteria</taxon>
        <taxon>Campylobacterales</taxon>
        <taxon>Sulfurovaceae</taxon>
        <taxon>Sulfurovum</taxon>
    </lineage>
</organism>
<sequence length="522" mass="60324">MVHLRQQFKNKNLGLVFGAGASMNLGFPSWVKLIKDIAEHPMVDGITLYESLKESVPQSSITDILFQHFKLKRIKEFEGEDEYFIKKRLLSDWRGIIYLSLYRDALESRKDKIASHPYLNDFIPMIQNSEITINYNFDDTLEFILSEHHQGDMQKPYQVLWESHSQYKIDSPVIYHPNGFLPEDENSQQSEELIFSDESFSDQLLDSMSGKSNMILNQFTKKTCILVGLSLEDATLKHLLRQSAILSPGNYHYYIRYTNEDLSNEEKEAIFNSNFTTYNLVTLFFNDSGISKFAKLITQESEEFQSFARELGIPVKFINYFVGSVAVGKSSILSHFGSFHILEEWIDKRPPELVKPFSDLDIEEKKQVEEWINGQFCKKNKWLTEQKEGFFLVDRSPLDPISFTTDKEEEKKRAESMLKGISNGEGLMVVPGNVVFLESDVKEQKGRLLAKRKASWTEEFLSELNIKTKKLYAENYSTCIVNSRSSLHDTIKNTAKVLFCDDYNEKNLHNNLEKLAKDGISL</sequence>
<dbReference type="AlphaFoldDB" id="A0A7U4M376"/>
<evidence type="ECO:0000313" key="1">
    <source>
        <dbReference type="EMBL" id="AKF26048.1"/>
    </source>
</evidence>
<reference evidence="2" key="2">
    <citation type="journal article" date="2017" name="Stand. Genomic Sci.">
        <title>Complete genome sequence of the sulfur-oxidizing chemolithoautotrophic Sulfurovum lithotrophicum 42BKTT.</title>
        <authorList>
            <person name="Jeon W."/>
            <person name="Priscilla L."/>
            <person name="Park G."/>
            <person name="Lee H."/>
            <person name="Lee N."/>
            <person name="Lee D."/>
            <person name="Kwon H."/>
            <person name="Ahn I."/>
            <person name="Lee C."/>
            <person name="Lee H."/>
            <person name="Ahn J."/>
        </authorList>
    </citation>
    <scope>NUCLEOTIDE SEQUENCE [LARGE SCALE GENOMIC DNA]</scope>
    <source>
        <strain evidence="2">ATCC BAA-797 / 42BKT</strain>
    </source>
</reference>
<dbReference type="KEGG" id="slh:YH65_09895"/>
<dbReference type="Proteomes" id="UP000034444">
    <property type="component" value="Chromosome"/>
</dbReference>
<name>A0A7U4M376_9BACT</name>
<proteinExistence type="predicted"/>
<protein>
    <recommendedName>
        <fullName evidence="3">SIR2-like domain-containing protein</fullName>
    </recommendedName>
</protein>
<dbReference type="EMBL" id="CP011308">
    <property type="protein sequence ID" value="AKF26048.1"/>
    <property type="molecule type" value="Genomic_DNA"/>
</dbReference>
<accession>A0A7U4M376</accession>
<reference evidence="1 2" key="1">
    <citation type="submission" date="2015-04" db="EMBL/GenBank/DDBJ databases">
        <title>Complete genome sequence of Sulfurovum lithotrophicum ATCC BAA-797T.</title>
        <authorList>
            <person name="Ahn J."/>
            <person name="Park G."/>
            <person name="Jeon W."/>
            <person name="Jang Y."/>
            <person name="Jang M."/>
            <person name="Lee H."/>
            <person name="Lee H."/>
        </authorList>
    </citation>
    <scope>NUCLEOTIDE SEQUENCE [LARGE SCALE GENOMIC DNA]</scope>
    <source>
        <strain evidence="2">ATCC BAA-797 / 42BKT</strain>
    </source>
</reference>